<dbReference type="InterPro" id="IPR016024">
    <property type="entry name" value="ARM-type_fold"/>
</dbReference>
<name>A0AAD5VNN6_9AGAR</name>
<feature type="region of interest" description="Disordered" evidence="3">
    <location>
        <begin position="440"/>
        <end position="465"/>
    </location>
</feature>
<organism evidence="4 5">
    <name type="scientific">Leucocoprinus birnbaumii</name>
    <dbReference type="NCBI Taxonomy" id="56174"/>
    <lineage>
        <taxon>Eukaryota</taxon>
        <taxon>Fungi</taxon>
        <taxon>Dikarya</taxon>
        <taxon>Basidiomycota</taxon>
        <taxon>Agaricomycotina</taxon>
        <taxon>Agaricomycetes</taxon>
        <taxon>Agaricomycetidae</taxon>
        <taxon>Agaricales</taxon>
        <taxon>Agaricineae</taxon>
        <taxon>Agaricaceae</taxon>
        <taxon>Leucocoprinus</taxon>
    </lineage>
</organism>
<accession>A0AAD5VNN6</accession>
<evidence type="ECO:0000313" key="5">
    <source>
        <dbReference type="Proteomes" id="UP001213000"/>
    </source>
</evidence>
<dbReference type="SUPFAM" id="SSF48371">
    <property type="entry name" value="ARM repeat"/>
    <property type="match status" value="1"/>
</dbReference>
<comment type="caution">
    <text evidence="4">The sequence shown here is derived from an EMBL/GenBank/DDBJ whole genome shotgun (WGS) entry which is preliminary data.</text>
</comment>
<dbReference type="GO" id="GO:0043066">
    <property type="term" value="P:negative regulation of apoptotic process"/>
    <property type="evidence" value="ECO:0007669"/>
    <property type="project" value="TreeGrafter"/>
</dbReference>
<gene>
    <name evidence="4" type="ORF">NP233_g9020</name>
</gene>
<keyword evidence="2" id="KW-0053">Apoptosis</keyword>
<evidence type="ECO:0000256" key="1">
    <source>
        <dbReference type="ARBA" id="ARBA00009515"/>
    </source>
</evidence>
<dbReference type="PANTHER" id="PTHR12758:SF19">
    <property type="entry name" value="APOPTOSIS INHIBITOR 5"/>
    <property type="match status" value="1"/>
</dbReference>
<proteinExistence type="inferred from homology"/>
<evidence type="ECO:0000256" key="2">
    <source>
        <dbReference type="ARBA" id="ARBA00022703"/>
    </source>
</evidence>
<dbReference type="GO" id="GO:0006915">
    <property type="term" value="P:apoptotic process"/>
    <property type="evidence" value="ECO:0007669"/>
    <property type="project" value="UniProtKB-KW"/>
</dbReference>
<feature type="region of interest" description="Disordered" evidence="3">
    <location>
        <begin position="479"/>
        <end position="599"/>
    </location>
</feature>
<dbReference type="GO" id="GO:0003723">
    <property type="term" value="F:RNA binding"/>
    <property type="evidence" value="ECO:0007669"/>
    <property type="project" value="TreeGrafter"/>
</dbReference>
<dbReference type="GO" id="GO:0005634">
    <property type="term" value="C:nucleus"/>
    <property type="evidence" value="ECO:0007669"/>
    <property type="project" value="TreeGrafter"/>
</dbReference>
<dbReference type="EMBL" id="JANIEX010000773">
    <property type="protein sequence ID" value="KAJ3563311.1"/>
    <property type="molecule type" value="Genomic_DNA"/>
</dbReference>
<feature type="compositionally biased region" description="Low complexity" evidence="3">
    <location>
        <begin position="516"/>
        <end position="530"/>
    </location>
</feature>
<dbReference type="InterPro" id="IPR008383">
    <property type="entry name" value="API5"/>
</dbReference>
<dbReference type="Gene3D" id="1.25.10.10">
    <property type="entry name" value="Leucine-rich Repeat Variant"/>
    <property type="match status" value="1"/>
</dbReference>
<dbReference type="AlphaFoldDB" id="A0AAD5VNN6"/>
<evidence type="ECO:0000313" key="4">
    <source>
        <dbReference type="EMBL" id="KAJ3563311.1"/>
    </source>
</evidence>
<protein>
    <submittedName>
        <fullName evidence="4">Uncharacterized protein</fullName>
    </submittedName>
</protein>
<comment type="similarity">
    <text evidence="1">Belongs to the API5 family.</text>
</comment>
<evidence type="ECO:0000256" key="3">
    <source>
        <dbReference type="SAM" id="MobiDB-lite"/>
    </source>
</evidence>
<dbReference type="Pfam" id="PF05918">
    <property type="entry name" value="API5"/>
    <property type="match status" value="1"/>
</dbReference>
<sequence>MDRHASNSQAWDINDMLRRAKNASDRHGRLRRDALERLINLAHSDSVAYKILAAKNIRFFFTDFPDLEESAVDAIYDLCEDPSSEVRIEGYLAIIEVSRMESRWIKRNVDVLVQLLQSEEVDEVSVVKKALVEHLEMDLKVTLGVLFDQIVFEDETSDQEEISIRERLRSLVLAFMVVEAKETIRERLAVPGEVGEPIFYEGIFSVIPHLRPDDFNLVLKDLMYALPAFTSHRPSERGSELLQVLLSGKALPSLKEDLQSGLGSLTKSQQILQICEHITCDLQAAPAVDFLQFLCTSLIGKITLQKMQVNDQQWIVCSLSRTLDAAGRQTQSPRYFSLRRTIVDACPYLLEVLKTPTVKRSESVKAYTIFLQACFERAKEPPWTAPSHLLKVLQEFQEWPEVSQTRDHERMFRFLASPSRASVSRTPLAQTKVIKIVSSPRISSPRASGSSLNDAIPNPSSSHDQNAYTMQDRIKRNLTAELPARPSKRTKLEEVVDPPKTPTLLSRLGTSLNRQSSLPELSSSKPPKTSMVPKAKSPPEVSQLSQGFSIKGAAAKQASQNVALSSRVTPSSLLERLQDSWSGDPPAKQQQPGRKRRDV</sequence>
<dbReference type="InterPro" id="IPR011989">
    <property type="entry name" value="ARM-like"/>
</dbReference>
<reference evidence="4" key="1">
    <citation type="submission" date="2022-07" db="EMBL/GenBank/DDBJ databases">
        <title>Genome Sequence of Leucocoprinus birnbaumii.</title>
        <authorList>
            <person name="Buettner E."/>
        </authorList>
    </citation>
    <scope>NUCLEOTIDE SEQUENCE</scope>
    <source>
        <strain evidence="4">VT141</strain>
    </source>
</reference>
<keyword evidence="5" id="KW-1185">Reference proteome</keyword>
<feature type="compositionally biased region" description="Polar residues" evidence="3">
    <location>
        <begin position="557"/>
        <end position="572"/>
    </location>
</feature>
<dbReference type="PANTHER" id="PTHR12758">
    <property type="entry name" value="APOPTOSIS INHIBITOR 5-RELATED"/>
    <property type="match status" value="1"/>
</dbReference>
<dbReference type="Proteomes" id="UP001213000">
    <property type="component" value="Unassembled WGS sequence"/>
</dbReference>